<proteinExistence type="predicted"/>
<accession>A0A7S4MB41</accession>
<dbReference type="PROSITE" id="PS50222">
    <property type="entry name" value="EF_HAND_2"/>
    <property type="match status" value="1"/>
</dbReference>
<evidence type="ECO:0000256" key="3">
    <source>
        <dbReference type="SAM" id="Phobius"/>
    </source>
</evidence>
<name>A0A7S4MB41_9STRA</name>
<keyword evidence="3" id="KW-0472">Membrane</keyword>
<dbReference type="InterPro" id="IPR018247">
    <property type="entry name" value="EF_Hand_1_Ca_BS"/>
</dbReference>
<dbReference type="AlphaFoldDB" id="A0A7S4MB41"/>
<feature type="transmembrane region" description="Helical" evidence="3">
    <location>
        <begin position="125"/>
        <end position="150"/>
    </location>
</feature>
<feature type="region of interest" description="Disordered" evidence="2">
    <location>
        <begin position="188"/>
        <end position="211"/>
    </location>
</feature>
<dbReference type="SUPFAM" id="SSF47473">
    <property type="entry name" value="EF-hand"/>
    <property type="match status" value="1"/>
</dbReference>
<dbReference type="PROSITE" id="PS00018">
    <property type="entry name" value="EF_HAND_1"/>
    <property type="match status" value="1"/>
</dbReference>
<reference evidence="5" key="1">
    <citation type="submission" date="2021-01" db="EMBL/GenBank/DDBJ databases">
        <authorList>
            <person name="Corre E."/>
            <person name="Pelletier E."/>
            <person name="Niang G."/>
            <person name="Scheremetjew M."/>
            <person name="Finn R."/>
            <person name="Kale V."/>
            <person name="Holt S."/>
            <person name="Cochrane G."/>
            <person name="Meng A."/>
            <person name="Brown T."/>
            <person name="Cohen L."/>
        </authorList>
    </citation>
    <scope>NUCLEOTIDE SEQUENCE</scope>
    <source>
        <strain evidence="5">Isolate 1302-5</strain>
    </source>
</reference>
<evidence type="ECO:0000313" key="5">
    <source>
        <dbReference type="EMBL" id="CAE2211038.1"/>
    </source>
</evidence>
<evidence type="ECO:0000256" key="1">
    <source>
        <dbReference type="ARBA" id="ARBA00022837"/>
    </source>
</evidence>
<feature type="compositionally biased region" description="Basic residues" evidence="2">
    <location>
        <begin position="224"/>
        <end position="234"/>
    </location>
</feature>
<protein>
    <recommendedName>
        <fullName evidence="4">EF-hand domain-containing protein</fullName>
    </recommendedName>
</protein>
<keyword evidence="3" id="KW-0812">Transmembrane</keyword>
<feature type="region of interest" description="Disordered" evidence="2">
    <location>
        <begin position="1"/>
        <end position="39"/>
    </location>
</feature>
<feature type="region of interest" description="Disordered" evidence="2">
    <location>
        <begin position="224"/>
        <end position="256"/>
    </location>
</feature>
<dbReference type="Gene3D" id="1.10.238.10">
    <property type="entry name" value="EF-hand"/>
    <property type="match status" value="1"/>
</dbReference>
<evidence type="ECO:0000256" key="2">
    <source>
        <dbReference type="SAM" id="MobiDB-lite"/>
    </source>
</evidence>
<sequence length="437" mass="48936">MGQESDLEAAATAEREDFTNEPSGHSVTFGEMEKAAAKTHNEITSSMTVANTHGNSQPPLSVVSKKYDLDKKGYLDENEKVMRQYDENNDGTLDMHEVYKIVEEVRKQQADLNDERKKILNLKKVIIGLVSFTLILTLAMLGVSFAAAILAKDTRVNPSSGVLESKSTGEGVSTVGSVHKATMTHKPTIDTGRKLHGRKGQTLASLSPNPNNMKRNIFHSVRNAARRQHRRRHLQTVDDDFSPSSDTEDDDCNDDSNDDCTGVFSYGIDGSSLDDLCDDSADIDFNIDVSNFKRIRNAYFTNMETSIVMQIEEDEEWYYQYTMNIMDGYLVNIDEEVGVNEDVTQQVMLLFTQERLTCASSGKDAFSQDFEDLEDTYESEEDADDCYHTQPFFIFESCDDDDDDDDCAVRTCNYGVGSSVRLRNNADAAGELNSREL</sequence>
<feature type="compositionally biased region" description="Polar residues" evidence="2">
    <location>
        <begin position="202"/>
        <end position="211"/>
    </location>
</feature>
<dbReference type="InterPro" id="IPR002048">
    <property type="entry name" value="EF_hand_dom"/>
</dbReference>
<dbReference type="EMBL" id="HBKQ01006809">
    <property type="protein sequence ID" value="CAE2211038.1"/>
    <property type="molecule type" value="Transcribed_RNA"/>
</dbReference>
<dbReference type="GO" id="GO:0005509">
    <property type="term" value="F:calcium ion binding"/>
    <property type="evidence" value="ECO:0007669"/>
    <property type="project" value="InterPro"/>
</dbReference>
<feature type="domain" description="EF-hand" evidence="4">
    <location>
        <begin position="73"/>
        <end position="108"/>
    </location>
</feature>
<organism evidence="5">
    <name type="scientific">Odontella aurita</name>
    <dbReference type="NCBI Taxonomy" id="265563"/>
    <lineage>
        <taxon>Eukaryota</taxon>
        <taxon>Sar</taxon>
        <taxon>Stramenopiles</taxon>
        <taxon>Ochrophyta</taxon>
        <taxon>Bacillariophyta</taxon>
        <taxon>Mediophyceae</taxon>
        <taxon>Biddulphiophycidae</taxon>
        <taxon>Eupodiscales</taxon>
        <taxon>Odontellaceae</taxon>
        <taxon>Odontella</taxon>
    </lineage>
</organism>
<gene>
    <name evidence="5" type="ORF">OAUR00152_LOCUS4546</name>
</gene>
<keyword evidence="3" id="KW-1133">Transmembrane helix</keyword>
<feature type="compositionally biased region" description="Acidic residues" evidence="2">
    <location>
        <begin position="237"/>
        <end position="256"/>
    </location>
</feature>
<keyword evidence="1" id="KW-0106">Calcium</keyword>
<dbReference type="InterPro" id="IPR011992">
    <property type="entry name" value="EF-hand-dom_pair"/>
</dbReference>
<evidence type="ECO:0000259" key="4">
    <source>
        <dbReference type="PROSITE" id="PS50222"/>
    </source>
</evidence>